<feature type="region of interest" description="Disordered" evidence="1">
    <location>
        <begin position="1"/>
        <end position="26"/>
    </location>
</feature>
<evidence type="ECO:0000313" key="3">
    <source>
        <dbReference type="Proteomes" id="UP000288216"/>
    </source>
</evidence>
<accession>A0A401NPU2</accession>
<sequence length="95" mass="10488">MDASGSRCAQTSRGASGCRSRAGLRDRPIINPHSSQQLNFEHLAFGGDEPWELKEEERVKSVISQIRFTGTFSARLCSHLPFTQTLEFGCPAGYV</sequence>
<comment type="caution">
    <text evidence="2">The sequence shown here is derived from an EMBL/GenBank/DDBJ whole genome shotgun (WGS) entry which is preliminary data.</text>
</comment>
<reference evidence="2 3" key="1">
    <citation type="journal article" date="2018" name="Nat. Ecol. Evol.">
        <title>Shark genomes provide insights into elasmobranch evolution and the origin of vertebrates.</title>
        <authorList>
            <person name="Hara Y"/>
            <person name="Yamaguchi K"/>
            <person name="Onimaru K"/>
            <person name="Kadota M"/>
            <person name="Koyanagi M"/>
            <person name="Keeley SD"/>
            <person name="Tatsumi K"/>
            <person name="Tanaka K"/>
            <person name="Motone F"/>
            <person name="Kageyama Y"/>
            <person name="Nozu R"/>
            <person name="Adachi N"/>
            <person name="Nishimura O"/>
            <person name="Nakagawa R"/>
            <person name="Tanegashima C"/>
            <person name="Kiyatake I"/>
            <person name="Matsumoto R"/>
            <person name="Murakumo K"/>
            <person name="Nishida K"/>
            <person name="Terakita A"/>
            <person name="Kuratani S"/>
            <person name="Sato K"/>
            <person name="Hyodo S Kuraku.S."/>
        </authorList>
    </citation>
    <scope>NUCLEOTIDE SEQUENCE [LARGE SCALE GENOMIC DNA]</scope>
</reference>
<name>A0A401NPU2_SCYTO</name>
<dbReference type="Proteomes" id="UP000288216">
    <property type="component" value="Unassembled WGS sequence"/>
</dbReference>
<gene>
    <name evidence="2" type="ORF">scyTo_0014556</name>
</gene>
<evidence type="ECO:0000256" key="1">
    <source>
        <dbReference type="SAM" id="MobiDB-lite"/>
    </source>
</evidence>
<evidence type="ECO:0000313" key="2">
    <source>
        <dbReference type="EMBL" id="GCB62895.1"/>
    </source>
</evidence>
<dbReference type="EMBL" id="BFAA01007854">
    <property type="protein sequence ID" value="GCB62895.1"/>
    <property type="molecule type" value="Genomic_DNA"/>
</dbReference>
<protein>
    <submittedName>
        <fullName evidence="2">Uncharacterized protein</fullName>
    </submittedName>
</protein>
<keyword evidence="3" id="KW-1185">Reference proteome</keyword>
<organism evidence="2 3">
    <name type="scientific">Scyliorhinus torazame</name>
    <name type="common">Cloudy catshark</name>
    <name type="synonym">Catulus torazame</name>
    <dbReference type="NCBI Taxonomy" id="75743"/>
    <lineage>
        <taxon>Eukaryota</taxon>
        <taxon>Metazoa</taxon>
        <taxon>Chordata</taxon>
        <taxon>Craniata</taxon>
        <taxon>Vertebrata</taxon>
        <taxon>Chondrichthyes</taxon>
        <taxon>Elasmobranchii</taxon>
        <taxon>Galeomorphii</taxon>
        <taxon>Galeoidea</taxon>
        <taxon>Carcharhiniformes</taxon>
        <taxon>Scyliorhinidae</taxon>
        <taxon>Scyliorhinus</taxon>
    </lineage>
</organism>
<proteinExistence type="predicted"/>
<dbReference type="AlphaFoldDB" id="A0A401NPU2"/>